<gene>
    <name evidence="3" type="ORF">Tco_1091514</name>
</gene>
<dbReference type="SUPFAM" id="SSF50630">
    <property type="entry name" value="Acid proteases"/>
    <property type="match status" value="1"/>
</dbReference>
<accession>A0ABQ5I8E9</accession>
<keyword evidence="3" id="KW-0808">Transferase</keyword>
<comment type="caution">
    <text evidence="3">The sequence shown here is derived from an EMBL/GenBank/DDBJ whole genome shotgun (WGS) entry which is preliminary data.</text>
</comment>
<dbReference type="InterPro" id="IPR021109">
    <property type="entry name" value="Peptidase_aspartic_dom_sf"/>
</dbReference>
<dbReference type="Gene3D" id="2.40.70.10">
    <property type="entry name" value="Acid Proteases"/>
    <property type="match status" value="1"/>
</dbReference>
<keyword evidence="3" id="KW-0548">Nucleotidyltransferase</keyword>
<sequence>MGTFLLNNHYALILFDTGVDRSFVSTTFSSLIDIIPTTLDHGYDVELADGRIIWVNTLIRGCTLNFLNHPFNIDLMPVEMGTFDVIIGMDWLSKYHAVIVCDEKIVRIPFGNETLIVHGDGSSNEHESRLNIISCTKTHKYLLKGCPIFLAHVTMKKAEDKSEEKRLEEQILEAQTEARKQENLGAKDVGGSTTRFPFFAVLQQDKTPLSSISSSQSTTVDLHRILEGISKGFRYSLGYEHGLPFVDLWTKQKNHLDTRRYVTRLRDRFWECYHSSIKAASFKALYGQKCRSPVCWAEVGDAQLTGLELIYETTKKIIQIKQRIQAARDHQKCYTDVRHKPLEFQVGDRVMLKVSPWKGVIHFGKLEKLNPRYIGPFKVLAKPLAILLDEIHIDDKLHFVEEPVEIMDREVKRLKQSRITIFKVRWNSKRGPEFPWKHKDQF</sequence>
<dbReference type="PANTHER" id="PTHR46148:SF59">
    <property type="entry name" value="NUCLEOTIDYLTRANSFERASE, RIBONUCLEASE H"/>
    <property type="match status" value="1"/>
</dbReference>
<keyword evidence="3" id="KW-0695">RNA-directed DNA polymerase</keyword>
<keyword evidence="4" id="KW-1185">Reference proteome</keyword>
<evidence type="ECO:0000259" key="2">
    <source>
        <dbReference type="Pfam" id="PF24626"/>
    </source>
</evidence>
<protein>
    <submittedName>
        <fullName evidence="3">Reverse transcriptase domain-containing protein</fullName>
    </submittedName>
</protein>
<dbReference type="PANTHER" id="PTHR46148">
    <property type="entry name" value="CHROMO DOMAIN-CONTAINING PROTEIN"/>
    <property type="match status" value="1"/>
</dbReference>
<organism evidence="3 4">
    <name type="scientific">Tanacetum coccineum</name>
    <dbReference type="NCBI Taxonomy" id="301880"/>
    <lineage>
        <taxon>Eukaryota</taxon>
        <taxon>Viridiplantae</taxon>
        <taxon>Streptophyta</taxon>
        <taxon>Embryophyta</taxon>
        <taxon>Tracheophyta</taxon>
        <taxon>Spermatophyta</taxon>
        <taxon>Magnoliopsida</taxon>
        <taxon>eudicotyledons</taxon>
        <taxon>Gunneridae</taxon>
        <taxon>Pentapetalae</taxon>
        <taxon>asterids</taxon>
        <taxon>campanulids</taxon>
        <taxon>Asterales</taxon>
        <taxon>Asteraceae</taxon>
        <taxon>Asteroideae</taxon>
        <taxon>Anthemideae</taxon>
        <taxon>Anthemidinae</taxon>
        <taxon>Tanacetum</taxon>
    </lineage>
</organism>
<dbReference type="CDD" id="cd00303">
    <property type="entry name" value="retropepsin_like"/>
    <property type="match status" value="1"/>
</dbReference>
<evidence type="ECO:0000313" key="3">
    <source>
        <dbReference type="EMBL" id="GJT95996.1"/>
    </source>
</evidence>
<proteinExistence type="predicted"/>
<feature type="coiled-coil region" evidence="1">
    <location>
        <begin position="155"/>
        <end position="184"/>
    </location>
</feature>
<reference evidence="3" key="2">
    <citation type="submission" date="2022-01" db="EMBL/GenBank/DDBJ databases">
        <authorList>
            <person name="Yamashiro T."/>
            <person name="Shiraishi A."/>
            <person name="Satake H."/>
            <person name="Nakayama K."/>
        </authorList>
    </citation>
    <scope>NUCLEOTIDE SEQUENCE</scope>
</reference>
<dbReference type="EMBL" id="BQNB010020443">
    <property type="protein sequence ID" value="GJT95996.1"/>
    <property type="molecule type" value="Genomic_DNA"/>
</dbReference>
<dbReference type="Pfam" id="PF08284">
    <property type="entry name" value="RVP_2"/>
    <property type="match status" value="1"/>
</dbReference>
<evidence type="ECO:0000256" key="1">
    <source>
        <dbReference type="SAM" id="Coils"/>
    </source>
</evidence>
<feature type="domain" description="Tf2-1-like SH3-like" evidence="2">
    <location>
        <begin position="347"/>
        <end position="382"/>
    </location>
</feature>
<dbReference type="InterPro" id="IPR056924">
    <property type="entry name" value="SH3_Tf2-1"/>
</dbReference>
<reference evidence="3" key="1">
    <citation type="journal article" date="2022" name="Int. J. Mol. Sci.">
        <title>Draft Genome of Tanacetum Coccineum: Genomic Comparison of Closely Related Tanacetum-Family Plants.</title>
        <authorList>
            <person name="Yamashiro T."/>
            <person name="Shiraishi A."/>
            <person name="Nakayama K."/>
            <person name="Satake H."/>
        </authorList>
    </citation>
    <scope>NUCLEOTIDE SEQUENCE</scope>
</reference>
<evidence type="ECO:0000313" key="4">
    <source>
        <dbReference type="Proteomes" id="UP001151760"/>
    </source>
</evidence>
<dbReference type="Proteomes" id="UP001151760">
    <property type="component" value="Unassembled WGS sequence"/>
</dbReference>
<keyword evidence="1" id="KW-0175">Coiled coil</keyword>
<dbReference type="GO" id="GO:0003964">
    <property type="term" value="F:RNA-directed DNA polymerase activity"/>
    <property type="evidence" value="ECO:0007669"/>
    <property type="project" value="UniProtKB-KW"/>
</dbReference>
<name>A0ABQ5I8E9_9ASTR</name>
<dbReference type="Pfam" id="PF24626">
    <property type="entry name" value="SH3_Tf2-1"/>
    <property type="match status" value="1"/>
</dbReference>